<evidence type="ECO:0000313" key="3">
    <source>
        <dbReference type="Proteomes" id="UP000277191"/>
    </source>
</evidence>
<name>A0A3S9NGJ8_9BURK</name>
<evidence type="ECO:0000313" key="2">
    <source>
        <dbReference type="EMBL" id="AZQ54879.1"/>
    </source>
</evidence>
<evidence type="ECO:0000256" key="1">
    <source>
        <dbReference type="SAM" id="MobiDB-lite"/>
    </source>
</evidence>
<proteinExistence type="predicted"/>
<protein>
    <submittedName>
        <fullName evidence="2">Uncharacterized protein</fullName>
    </submittedName>
</protein>
<feature type="compositionally biased region" description="Basic residues" evidence="1">
    <location>
        <begin position="17"/>
        <end position="30"/>
    </location>
</feature>
<accession>A0A3S9NGJ8</accession>
<feature type="region of interest" description="Disordered" evidence="1">
    <location>
        <begin position="9"/>
        <end position="30"/>
    </location>
</feature>
<reference evidence="2 3" key="1">
    <citation type="submission" date="2018-12" db="EMBL/GenBank/DDBJ databases">
        <title>Cadmium resistance mechanism in endophytic bacteria Burkholderia cenocepacia YG-3.</title>
        <authorList>
            <person name="Zhang X."/>
            <person name="Wang X."/>
            <person name="Zhu Y."/>
        </authorList>
    </citation>
    <scope>NUCLEOTIDE SEQUENCE [LARGE SCALE GENOMIC DNA]</scope>
    <source>
        <strain evidence="2 3">YG-3</strain>
    </source>
</reference>
<organism evidence="2 3">
    <name type="scientific">Burkholderia cenocepacia</name>
    <dbReference type="NCBI Taxonomy" id="95486"/>
    <lineage>
        <taxon>Bacteria</taxon>
        <taxon>Pseudomonadati</taxon>
        <taxon>Pseudomonadota</taxon>
        <taxon>Betaproteobacteria</taxon>
        <taxon>Burkholderiales</taxon>
        <taxon>Burkholderiaceae</taxon>
        <taxon>Burkholderia</taxon>
        <taxon>Burkholderia cepacia complex</taxon>
    </lineage>
</organism>
<dbReference type="Proteomes" id="UP000277191">
    <property type="component" value="Chromosome 3"/>
</dbReference>
<dbReference type="RefSeq" id="WP_069254100.1">
    <property type="nucleotide sequence ID" value="NZ_CP034547.1"/>
</dbReference>
<sequence>MTSKHIAIAGFRMTRSTSKRGRPMSKHRPVRLSEARQLLDAFVTRELHHCMARVMRRTALEHDAQAAAARVSPRRRAVFNVGRIDLSKSQLPILSDAEAEALARRETLMHFGLDPES</sequence>
<gene>
    <name evidence="2" type="ORF">D5R55_28775</name>
</gene>
<dbReference type="AlphaFoldDB" id="A0A3S9NGJ8"/>
<dbReference type="EMBL" id="CP034547">
    <property type="protein sequence ID" value="AZQ54879.1"/>
    <property type="molecule type" value="Genomic_DNA"/>
</dbReference>